<accession>A0AAV1J228</accession>
<reference evidence="12 13" key="1">
    <citation type="submission" date="2023-11" db="EMBL/GenBank/DDBJ databases">
        <authorList>
            <person name="Okamura Y."/>
        </authorList>
    </citation>
    <scope>NUCLEOTIDE SEQUENCE [LARGE SCALE GENOMIC DNA]</scope>
</reference>
<dbReference type="InterPro" id="IPR009003">
    <property type="entry name" value="Peptidase_S1_PA"/>
</dbReference>
<dbReference type="PANTHER" id="PTHR24252:SF17">
    <property type="entry name" value="SUPPRESSOR OF TUMORIGENICITY 14 PROTEIN HOMOLOG-RELATED"/>
    <property type="match status" value="1"/>
</dbReference>
<dbReference type="Pfam" id="PF00089">
    <property type="entry name" value="Trypsin"/>
    <property type="match status" value="1"/>
</dbReference>
<comment type="function">
    <text evidence="8">Fibrinolytic activity; shows preferential cleavage of Arg-Gly bonds in all three fibrinogen chains. Contact with the caterpillars causes severe bleeding, due the anticoagulant effect of the protein.</text>
</comment>
<dbReference type="PROSITE" id="PS00134">
    <property type="entry name" value="TRYPSIN_HIS"/>
    <property type="match status" value="1"/>
</dbReference>
<dbReference type="PRINTS" id="PR00722">
    <property type="entry name" value="CHYMOTRYPSIN"/>
</dbReference>
<dbReference type="SUPFAM" id="SSF50494">
    <property type="entry name" value="Trypsin-like serine proteases"/>
    <property type="match status" value="1"/>
</dbReference>
<dbReference type="AlphaFoldDB" id="A0AAV1J228"/>
<dbReference type="FunFam" id="2.40.10.10:FF:000068">
    <property type="entry name" value="transmembrane protease serine 2"/>
    <property type="match status" value="1"/>
</dbReference>
<dbReference type="GO" id="GO:0005576">
    <property type="term" value="C:extracellular region"/>
    <property type="evidence" value="ECO:0007669"/>
    <property type="project" value="UniProtKB-SubCell"/>
</dbReference>
<dbReference type="InterPro" id="IPR018114">
    <property type="entry name" value="TRYPSIN_HIS"/>
</dbReference>
<keyword evidence="3" id="KW-0645">Protease</keyword>
<comment type="caution">
    <text evidence="12">The sequence shown here is derived from an EMBL/GenBank/DDBJ whole genome shotgun (WGS) entry which is preliminary data.</text>
</comment>
<evidence type="ECO:0000259" key="11">
    <source>
        <dbReference type="PROSITE" id="PS50240"/>
    </source>
</evidence>
<proteinExistence type="inferred from homology"/>
<dbReference type="PANTHER" id="PTHR24252">
    <property type="entry name" value="ACROSIN-RELATED"/>
    <property type="match status" value="1"/>
</dbReference>
<evidence type="ECO:0000256" key="8">
    <source>
        <dbReference type="ARBA" id="ARBA00055534"/>
    </source>
</evidence>
<dbReference type="GO" id="GO:0004252">
    <property type="term" value="F:serine-type endopeptidase activity"/>
    <property type="evidence" value="ECO:0007669"/>
    <property type="project" value="InterPro"/>
</dbReference>
<evidence type="ECO:0000256" key="3">
    <source>
        <dbReference type="ARBA" id="ARBA00022670"/>
    </source>
</evidence>
<comment type="similarity">
    <text evidence="7">Belongs to the peptidase S1 family. CLIP subfamily.</text>
</comment>
<dbReference type="CDD" id="cd00190">
    <property type="entry name" value="Tryp_SPc"/>
    <property type="match status" value="1"/>
</dbReference>
<keyword evidence="4" id="KW-0378">Hydrolase</keyword>
<gene>
    <name evidence="12" type="ORF">LNINA_LOCUS1968</name>
</gene>
<name>A0AAV1J228_9NEOP</name>
<dbReference type="InterPro" id="IPR001254">
    <property type="entry name" value="Trypsin_dom"/>
</dbReference>
<feature type="chain" id="PRO_5043348267" description="Peptidase S1 domain-containing protein" evidence="10">
    <location>
        <begin position="23"/>
        <end position="350"/>
    </location>
</feature>
<evidence type="ECO:0000256" key="9">
    <source>
        <dbReference type="ARBA" id="ARBA00084094"/>
    </source>
</evidence>
<dbReference type="InterPro" id="IPR043504">
    <property type="entry name" value="Peptidase_S1_PA_chymotrypsin"/>
</dbReference>
<organism evidence="12 13">
    <name type="scientific">Leptosia nina</name>
    <dbReference type="NCBI Taxonomy" id="320188"/>
    <lineage>
        <taxon>Eukaryota</taxon>
        <taxon>Metazoa</taxon>
        <taxon>Ecdysozoa</taxon>
        <taxon>Arthropoda</taxon>
        <taxon>Hexapoda</taxon>
        <taxon>Insecta</taxon>
        <taxon>Pterygota</taxon>
        <taxon>Neoptera</taxon>
        <taxon>Endopterygota</taxon>
        <taxon>Lepidoptera</taxon>
        <taxon>Glossata</taxon>
        <taxon>Ditrysia</taxon>
        <taxon>Papilionoidea</taxon>
        <taxon>Pieridae</taxon>
        <taxon>Pierinae</taxon>
        <taxon>Leptosia</taxon>
    </lineage>
</organism>
<evidence type="ECO:0000256" key="5">
    <source>
        <dbReference type="ARBA" id="ARBA00023157"/>
    </source>
</evidence>
<dbReference type="GO" id="GO:0006508">
    <property type="term" value="P:proteolysis"/>
    <property type="evidence" value="ECO:0007669"/>
    <property type="project" value="UniProtKB-KW"/>
</dbReference>
<keyword evidence="5" id="KW-1015">Disulfide bond</keyword>
<keyword evidence="10" id="KW-0732">Signal</keyword>
<evidence type="ECO:0000256" key="1">
    <source>
        <dbReference type="ARBA" id="ARBA00004239"/>
    </source>
</evidence>
<dbReference type="PROSITE" id="PS50240">
    <property type="entry name" value="TRYPSIN_DOM"/>
    <property type="match status" value="1"/>
</dbReference>
<protein>
    <recommendedName>
        <fullName evidence="11">Peptidase S1 domain-containing protein</fullName>
    </recommendedName>
</protein>
<evidence type="ECO:0000313" key="13">
    <source>
        <dbReference type="Proteomes" id="UP001497472"/>
    </source>
</evidence>
<sequence length="350" mass="38991">MKIILLLITVEVYINLIYQSAAYNSGWHQKVRFRRRRASESNDINNPCNYTAPIKPNFSAPNRRISEVSLLWRQKQPGPSYVPVVIGGRNTETGEFPHMGAIGWRAAVGTWIFKCGSSLISSKFLLTAAHCSRVSSSDASVANPVPEIVRLGDKNIIDVYSKNVFPQEVRIKRIINHPNFKPPKKYFDVALIELVDEVVFTRFVQPACLCSKFNTHELGKKAIVTGWGIVETAGKKRSPELQAAVVDIINSNKCDNLLRRYYSRLWCGVESHQMCAGKLAGGIDACQGDSGEPLQVKIPLPTKTQDSMYYVIGVTSFGIGCALPNLPGMYTRVSSVIDWIEDIVWRGLSL</sequence>
<dbReference type="SMART" id="SM00020">
    <property type="entry name" value="Tryp_SPc"/>
    <property type="match status" value="1"/>
</dbReference>
<feature type="signal peptide" evidence="10">
    <location>
        <begin position="1"/>
        <end position="22"/>
    </location>
</feature>
<evidence type="ECO:0000256" key="6">
    <source>
        <dbReference type="ARBA" id="ARBA00023240"/>
    </source>
</evidence>
<dbReference type="InterPro" id="IPR001314">
    <property type="entry name" value="Peptidase_S1A"/>
</dbReference>
<evidence type="ECO:0000313" key="12">
    <source>
        <dbReference type="EMBL" id="CAK1542034.1"/>
    </source>
</evidence>
<keyword evidence="2" id="KW-0800">Toxin</keyword>
<evidence type="ECO:0000256" key="10">
    <source>
        <dbReference type="SAM" id="SignalP"/>
    </source>
</evidence>
<dbReference type="Proteomes" id="UP001497472">
    <property type="component" value="Unassembled WGS sequence"/>
</dbReference>
<evidence type="ECO:0000256" key="4">
    <source>
        <dbReference type="ARBA" id="ARBA00022801"/>
    </source>
</evidence>
<keyword evidence="9" id="KW-1205">Fibrinolytic toxin</keyword>
<comment type="subcellular location">
    <subcellularLocation>
        <location evidence="1">Secreted</location>
        <location evidence="1">Extracellular space</location>
    </subcellularLocation>
</comment>
<evidence type="ECO:0000256" key="2">
    <source>
        <dbReference type="ARBA" id="ARBA00022656"/>
    </source>
</evidence>
<keyword evidence="13" id="KW-1185">Reference proteome</keyword>
<dbReference type="EMBL" id="CAVLEF010000003">
    <property type="protein sequence ID" value="CAK1542034.1"/>
    <property type="molecule type" value="Genomic_DNA"/>
</dbReference>
<evidence type="ECO:0000256" key="7">
    <source>
        <dbReference type="ARBA" id="ARBA00024195"/>
    </source>
</evidence>
<dbReference type="FunFam" id="2.40.10.10:FF:000002">
    <property type="entry name" value="Transmembrane protease serine"/>
    <property type="match status" value="1"/>
</dbReference>
<keyword evidence="6" id="KW-1199">Hemostasis impairing toxin</keyword>
<feature type="domain" description="Peptidase S1" evidence="11">
    <location>
        <begin position="85"/>
        <end position="345"/>
    </location>
</feature>
<dbReference type="Gene3D" id="2.40.10.10">
    <property type="entry name" value="Trypsin-like serine proteases"/>
    <property type="match status" value="2"/>
</dbReference>
<dbReference type="GO" id="GO:0090729">
    <property type="term" value="F:toxin activity"/>
    <property type="evidence" value="ECO:0007669"/>
    <property type="project" value="UniProtKB-KW"/>
</dbReference>